<dbReference type="RefSeq" id="WP_132764949.1">
    <property type="nucleotide sequence ID" value="NZ_CALFFA010000004.1"/>
</dbReference>
<accession>A0AA46DF88</accession>
<proteinExistence type="predicted"/>
<sequence>MNATTVEVQVATRDRAPRGATILGAAVARRLGAVARLFLSGRPQATRVAHELNLLANRYQATQPREAAELRQAARAYLAAAMSR</sequence>
<dbReference type="EMBL" id="SLXF01000004">
    <property type="protein sequence ID" value="TCP07738.1"/>
    <property type="molecule type" value="Genomic_DNA"/>
</dbReference>
<dbReference type="Proteomes" id="UP000294772">
    <property type="component" value="Unassembled WGS sequence"/>
</dbReference>
<evidence type="ECO:0000313" key="1">
    <source>
        <dbReference type="EMBL" id="TCP07738.1"/>
    </source>
</evidence>
<evidence type="ECO:0000313" key="2">
    <source>
        <dbReference type="Proteomes" id="UP000294772"/>
    </source>
</evidence>
<comment type="caution">
    <text evidence="1">The sequence shown here is derived from an EMBL/GenBank/DDBJ whole genome shotgun (WGS) entry which is preliminary data.</text>
</comment>
<reference evidence="1 2" key="1">
    <citation type="submission" date="2019-03" db="EMBL/GenBank/DDBJ databases">
        <title>Genomic Encyclopedia of Type Strains, Phase IV (KMG-IV): sequencing the most valuable type-strain genomes for metagenomic binning, comparative biology and taxonomic classification.</title>
        <authorList>
            <person name="Goeker M."/>
        </authorList>
    </citation>
    <scope>NUCLEOTIDE SEQUENCE [LARGE SCALE GENOMIC DNA]</scope>
    <source>
        <strain evidence="1 2">DSM 15264</strain>
    </source>
</reference>
<gene>
    <name evidence="1" type="ORF">EV676_104294</name>
</gene>
<name>A0AA46DF88_9BURK</name>
<dbReference type="AlphaFoldDB" id="A0AA46DF88"/>
<protein>
    <submittedName>
        <fullName evidence="1">Uncharacterized protein</fullName>
    </submittedName>
</protein>
<organism evidence="1 2">
    <name type="scientific">Caldimonas thermodepolymerans</name>
    <dbReference type="NCBI Taxonomy" id="215580"/>
    <lineage>
        <taxon>Bacteria</taxon>
        <taxon>Pseudomonadati</taxon>
        <taxon>Pseudomonadota</taxon>
        <taxon>Betaproteobacteria</taxon>
        <taxon>Burkholderiales</taxon>
        <taxon>Sphaerotilaceae</taxon>
        <taxon>Caldimonas</taxon>
    </lineage>
</organism>